<reference evidence="2 3" key="1">
    <citation type="submission" date="2016-04" db="EMBL/GenBank/DDBJ databases">
        <title>Acidithiobacillus ferrooxidans genome sequencing and assembly.</title>
        <authorList>
            <person name="Zhou Z."/>
        </authorList>
    </citation>
    <scope>NUCLEOTIDE SEQUENCE [LARGE SCALE GENOMIC DNA]</scope>
    <source>
        <strain evidence="2 3">BY0502</strain>
    </source>
</reference>
<evidence type="ECO:0000313" key="2">
    <source>
        <dbReference type="EMBL" id="OAP93308.1"/>
    </source>
</evidence>
<accession>A0A179BNI7</accession>
<dbReference type="AlphaFoldDB" id="A0A179BNI7"/>
<gene>
    <name evidence="2" type="ORF">A4H96_00780</name>
</gene>
<protein>
    <recommendedName>
        <fullName evidence="4">Conjugal transfer protein</fullName>
    </recommendedName>
</protein>
<keyword evidence="1" id="KW-0732">Signal</keyword>
<evidence type="ECO:0008006" key="4">
    <source>
        <dbReference type="Google" id="ProtNLM"/>
    </source>
</evidence>
<dbReference type="Proteomes" id="UP000078302">
    <property type="component" value="Unassembled WGS sequence"/>
</dbReference>
<organism evidence="2 3">
    <name type="scientific">Acidithiobacillus ferrooxidans</name>
    <name type="common">Thiobacillus ferrooxidans</name>
    <dbReference type="NCBI Taxonomy" id="920"/>
    <lineage>
        <taxon>Bacteria</taxon>
        <taxon>Pseudomonadati</taxon>
        <taxon>Pseudomonadota</taxon>
        <taxon>Acidithiobacillia</taxon>
        <taxon>Acidithiobacillales</taxon>
        <taxon>Acidithiobacillaceae</taxon>
        <taxon>Acidithiobacillus</taxon>
    </lineage>
</organism>
<proteinExistence type="predicted"/>
<name>A0A179BNI7_ACIFR</name>
<feature type="signal peptide" evidence="1">
    <location>
        <begin position="1"/>
        <end position="18"/>
    </location>
</feature>
<keyword evidence="3" id="KW-1185">Reference proteome</keyword>
<dbReference type="EMBL" id="LVXZ01000012">
    <property type="protein sequence ID" value="OAP93308.1"/>
    <property type="molecule type" value="Genomic_DNA"/>
</dbReference>
<evidence type="ECO:0000313" key="3">
    <source>
        <dbReference type="Proteomes" id="UP000078302"/>
    </source>
</evidence>
<sequence>MRVIRALIIHCTAIAAIAAPVFGSADTIVWTGKEYIPLGVRIHDLTELVMPGPIATWWSEAPNRVTIKPVPGTDNVLTVRSASKNPSQRLFVRGKNGTIYVADVSRKLPYQPIVKVENAQSSFIAEARQTKKISPETLMQAMIRGQTLPGFSARRTGAVIMNTPPYRIVAKAIIQSPGMTGVIAQWQKDSLQPEVRFNPVTFKISLPGAGKIRMISTNQWTLGSGQIATMYMVFTR</sequence>
<evidence type="ECO:0000256" key="1">
    <source>
        <dbReference type="SAM" id="SignalP"/>
    </source>
</evidence>
<comment type="caution">
    <text evidence="2">The sequence shown here is derived from an EMBL/GenBank/DDBJ whole genome shotgun (WGS) entry which is preliminary data.</text>
</comment>
<feature type="chain" id="PRO_5008099463" description="Conjugal transfer protein" evidence="1">
    <location>
        <begin position="19"/>
        <end position="236"/>
    </location>
</feature>